<dbReference type="Proteomes" id="UP001371456">
    <property type="component" value="Unassembled WGS sequence"/>
</dbReference>
<evidence type="ECO:0000313" key="3">
    <source>
        <dbReference type="Proteomes" id="UP001371456"/>
    </source>
</evidence>
<feature type="region of interest" description="Disordered" evidence="1">
    <location>
        <begin position="143"/>
        <end position="169"/>
    </location>
</feature>
<feature type="region of interest" description="Disordered" evidence="1">
    <location>
        <begin position="37"/>
        <end position="56"/>
    </location>
</feature>
<comment type="caution">
    <text evidence="2">The sequence shown here is derived from an EMBL/GenBank/DDBJ whole genome shotgun (WGS) entry which is preliminary data.</text>
</comment>
<feature type="compositionally biased region" description="Low complexity" evidence="1">
    <location>
        <begin position="72"/>
        <end position="105"/>
    </location>
</feature>
<sequence>MDILDLCCSLEDGDIVEIYVKHIVDPDLILLEKVSHEDREDSGSTFNKGAEPNCGPNIVVGDETLSGEDPFTTTPQTTTVTATKASSTSTPINTTNTSTINLATNPASTDLDPATAYPISVDPTTVDPNNIDVGPVGFDLVERNGSNYSTEESDDTEGELVGDDDEDYGSDVHDEVRELMAENRTFQKRKRNERVQADPEEVPIGEAGPDLGFHETETGKISVEGRLGGDEPYYPSSDVDSFEIDENECCDEVEHNSDADSSDFG</sequence>
<reference evidence="2 3" key="1">
    <citation type="submission" date="2024-02" db="EMBL/GenBank/DDBJ databases">
        <title>de novo genome assembly of Solanum bulbocastanum strain 11H21.</title>
        <authorList>
            <person name="Hosaka A.J."/>
        </authorList>
    </citation>
    <scope>NUCLEOTIDE SEQUENCE [LARGE SCALE GENOMIC DNA]</scope>
    <source>
        <tissue evidence="2">Young leaves</tissue>
    </source>
</reference>
<feature type="compositionally biased region" description="Acidic residues" evidence="1">
    <location>
        <begin position="151"/>
        <end position="169"/>
    </location>
</feature>
<evidence type="ECO:0000256" key="1">
    <source>
        <dbReference type="SAM" id="MobiDB-lite"/>
    </source>
</evidence>
<gene>
    <name evidence="2" type="ORF">RDI58_000032</name>
</gene>
<proteinExistence type="predicted"/>
<dbReference type="AlphaFoldDB" id="A0AAN8U0Y0"/>
<accession>A0AAN8U0Y0</accession>
<evidence type="ECO:0000313" key="2">
    <source>
        <dbReference type="EMBL" id="KAK6802252.1"/>
    </source>
</evidence>
<keyword evidence="3" id="KW-1185">Reference proteome</keyword>
<name>A0AAN8U0Y0_SOLBU</name>
<organism evidence="2 3">
    <name type="scientific">Solanum bulbocastanum</name>
    <name type="common">Wild potato</name>
    <dbReference type="NCBI Taxonomy" id="147425"/>
    <lineage>
        <taxon>Eukaryota</taxon>
        <taxon>Viridiplantae</taxon>
        <taxon>Streptophyta</taxon>
        <taxon>Embryophyta</taxon>
        <taxon>Tracheophyta</taxon>
        <taxon>Spermatophyta</taxon>
        <taxon>Magnoliopsida</taxon>
        <taxon>eudicotyledons</taxon>
        <taxon>Gunneridae</taxon>
        <taxon>Pentapetalae</taxon>
        <taxon>asterids</taxon>
        <taxon>lamiids</taxon>
        <taxon>Solanales</taxon>
        <taxon>Solanaceae</taxon>
        <taxon>Solanoideae</taxon>
        <taxon>Solaneae</taxon>
        <taxon>Solanum</taxon>
    </lineage>
</organism>
<dbReference type="EMBL" id="JBANQN010000001">
    <property type="protein sequence ID" value="KAK6802252.1"/>
    <property type="molecule type" value="Genomic_DNA"/>
</dbReference>
<protein>
    <submittedName>
        <fullName evidence="2">Uncharacterized protein</fullName>
    </submittedName>
</protein>
<feature type="region of interest" description="Disordered" evidence="1">
    <location>
        <begin position="187"/>
        <end position="216"/>
    </location>
</feature>
<feature type="region of interest" description="Disordered" evidence="1">
    <location>
        <begin position="71"/>
        <end position="107"/>
    </location>
</feature>